<dbReference type="EMBL" id="CZVU01000004">
    <property type="protein sequence ID" value="CUS96800.1"/>
    <property type="molecule type" value="Genomic_DNA"/>
</dbReference>
<keyword evidence="1" id="KW-0813">Transport</keyword>
<organism evidence="6 7">
    <name type="scientific">Kryptobacter tengchongensis</name>
    <dbReference type="NCBI Taxonomy" id="1643429"/>
    <lineage>
        <taxon>Bacteria</taxon>
        <taxon>Pseudomonadati</taxon>
        <taxon>Candidatus Kryptoniota</taxon>
        <taxon>Candidatus Kryptobacter</taxon>
    </lineage>
</organism>
<dbReference type="Proteomes" id="UP000243065">
    <property type="component" value="Unassembled WGS sequence"/>
</dbReference>
<feature type="domain" description="ABC transporter" evidence="5">
    <location>
        <begin position="6"/>
        <end position="254"/>
    </location>
</feature>
<dbReference type="PANTHER" id="PTHR43423:SF1">
    <property type="entry name" value="ABC TRANSPORTER I FAMILY MEMBER 17"/>
    <property type="match status" value="1"/>
</dbReference>
<dbReference type="GO" id="GO:0005524">
    <property type="term" value="F:ATP binding"/>
    <property type="evidence" value="ECO:0007669"/>
    <property type="project" value="UniProtKB-KW"/>
</dbReference>
<dbReference type="GO" id="GO:0005315">
    <property type="term" value="F:phosphate transmembrane transporter activity"/>
    <property type="evidence" value="ECO:0007669"/>
    <property type="project" value="InterPro"/>
</dbReference>
<keyword evidence="7" id="KW-1185">Reference proteome</keyword>
<keyword evidence="3" id="KW-0547">Nucleotide-binding</keyword>
<protein>
    <submittedName>
        <fullName evidence="6">Phosphate transport system ATP-binding protein</fullName>
    </submittedName>
</protein>
<dbReference type="InterPro" id="IPR003593">
    <property type="entry name" value="AAA+_ATPase"/>
</dbReference>
<dbReference type="NCBIfam" id="TIGR00972">
    <property type="entry name" value="3a0107s01c2"/>
    <property type="match status" value="1"/>
</dbReference>
<evidence type="ECO:0000313" key="6">
    <source>
        <dbReference type="EMBL" id="CUS96800.1"/>
    </source>
</evidence>
<dbReference type="PANTHER" id="PTHR43423">
    <property type="entry name" value="ABC TRANSPORTER I FAMILY MEMBER 17"/>
    <property type="match status" value="1"/>
</dbReference>
<reference evidence="6 7" key="1">
    <citation type="submission" date="2015-11" db="EMBL/GenBank/DDBJ databases">
        <authorList>
            <person name="Varghese N."/>
        </authorList>
    </citation>
    <scope>NUCLEOTIDE SEQUENCE [LARGE SCALE GENOMIC DNA]</scope>
    <source>
        <strain evidence="6 7">JGI-24</strain>
    </source>
</reference>
<keyword evidence="2" id="KW-0592">Phosphate transport</keyword>
<evidence type="ECO:0000259" key="5">
    <source>
        <dbReference type="PROSITE" id="PS50893"/>
    </source>
</evidence>
<proteinExistence type="predicted"/>
<keyword evidence="4 6" id="KW-0067">ATP-binding</keyword>
<dbReference type="InterPro" id="IPR027417">
    <property type="entry name" value="P-loop_NTPase"/>
</dbReference>
<evidence type="ECO:0000256" key="3">
    <source>
        <dbReference type="ARBA" id="ARBA00022741"/>
    </source>
</evidence>
<dbReference type="OrthoDB" id="9802185at2"/>
<dbReference type="PROSITE" id="PS50893">
    <property type="entry name" value="ABC_TRANSPORTER_2"/>
    <property type="match status" value="1"/>
</dbReference>
<dbReference type="InterPro" id="IPR017871">
    <property type="entry name" value="ABC_transporter-like_CS"/>
</dbReference>
<dbReference type="SUPFAM" id="SSF52540">
    <property type="entry name" value="P-loop containing nucleoside triphosphate hydrolases"/>
    <property type="match status" value="1"/>
</dbReference>
<dbReference type="InterPro" id="IPR005670">
    <property type="entry name" value="PstB-like"/>
</dbReference>
<dbReference type="GO" id="GO:0035435">
    <property type="term" value="P:phosphate ion transmembrane transport"/>
    <property type="evidence" value="ECO:0007669"/>
    <property type="project" value="InterPro"/>
</dbReference>
<dbReference type="GO" id="GO:0016887">
    <property type="term" value="F:ATP hydrolysis activity"/>
    <property type="evidence" value="ECO:0007669"/>
    <property type="project" value="InterPro"/>
</dbReference>
<dbReference type="PROSITE" id="PS00211">
    <property type="entry name" value="ABC_TRANSPORTER_1"/>
    <property type="match status" value="1"/>
</dbReference>
<dbReference type="InterPro" id="IPR003439">
    <property type="entry name" value="ABC_transporter-like_ATP-bd"/>
</dbReference>
<dbReference type="Gene3D" id="3.40.50.300">
    <property type="entry name" value="P-loop containing nucleotide triphosphate hydrolases"/>
    <property type="match status" value="1"/>
</dbReference>
<name>A0A656CYS8_KRYT1</name>
<dbReference type="AlphaFoldDB" id="A0A656CYS8"/>
<gene>
    <name evidence="6" type="ORF">JGI24_00167</name>
</gene>
<evidence type="ECO:0000256" key="1">
    <source>
        <dbReference type="ARBA" id="ARBA00022448"/>
    </source>
</evidence>
<evidence type="ECO:0000256" key="4">
    <source>
        <dbReference type="ARBA" id="ARBA00022840"/>
    </source>
</evidence>
<accession>A0A656CYS8</accession>
<evidence type="ECO:0000256" key="2">
    <source>
        <dbReference type="ARBA" id="ARBA00022592"/>
    </source>
</evidence>
<dbReference type="Pfam" id="PF00005">
    <property type="entry name" value="ABC_tran"/>
    <property type="match status" value="1"/>
</dbReference>
<dbReference type="RefSeq" id="WP_081040552.1">
    <property type="nucleotide sequence ID" value="NZ_CZVH01000030.1"/>
</dbReference>
<sequence length="259" mass="29249">MIDIVLRTENLTASYDEHVVVKNVSLSIVRNSITAIMGPSGCGKTTLIRCFNRMHELSPKARVEGKVYLIENSYKREEIDIYSIDPMLVRRKIGMVFQRPNPFPTMTIYENVIAGYILNGIKLKKSEADEIVEETLKKVSLWDEVKDRLNKRGTFLSGGQQQRLCIARALAMKPDIILLDEPTSALDPVATMRIEELIEQLKDTVTIVIVTHNVGQAGRISDYVAFMYLGELIEYGPTDIVFTRPSHEKTEEFLAGKIG</sequence>
<evidence type="ECO:0000313" key="7">
    <source>
        <dbReference type="Proteomes" id="UP000243065"/>
    </source>
</evidence>
<dbReference type="GO" id="GO:0016020">
    <property type="term" value="C:membrane"/>
    <property type="evidence" value="ECO:0007669"/>
    <property type="project" value="InterPro"/>
</dbReference>
<dbReference type="SMART" id="SM00382">
    <property type="entry name" value="AAA"/>
    <property type="match status" value="1"/>
</dbReference>
<dbReference type="CDD" id="cd03260">
    <property type="entry name" value="ABC_PstB_phosphate_transporter"/>
    <property type="match status" value="1"/>
</dbReference>